<proteinExistence type="predicted"/>
<dbReference type="GO" id="GO:0046685">
    <property type="term" value="P:response to arsenic-containing substance"/>
    <property type="evidence" value="ECO:0007669"/>
    <property type="project" value="UniProtKB-KW"/>
</dbReference>
<dbReference type="EMBL" id="CYGY02000050">
    <property type="protein sequence ID" value="SIT46063.1"/>
    <property type="molecule type" value="Genomic_DNA"/>
</dbReference>
<dbReference type="SUPFAM" id="SSF52788">
    <property type="entry name" value="Phosphotyrosine protein phosphatases I"/>
    <property type="match status" value="1"/>
</dbReference>
<accession>A0A1N7SF94</accession>
<dbReference type="InterPro" id="IPR036196">
    <property type="entry name" value="Ptyr_pPase_sf"/>
</dbReference>
<dbReference type="PANTHER" id="PTHR43428:SF1">
    <property type="entry name" value="ARSENATE REDUCTASE"/>
    <property type="match status" value="1"/>
</dbReference>
<dbReference type="InterPro" id="IPR023485">
    <property type="entry name" value="Ptyr_pPase"/>
</dbReference>
<dbReference type="OrthoDB" id="9793058at2"/>
<dbReference type="SMART" id="SM00226">
    <property type="entry name" value="LMWPc"/>
    <property type="match status" value="1"/>
</dbReference>
<dbReference type="Gene3D" id="3.40.50.2300">
    <property type="match status" value="1"/>
</dbReference>
<gene>
    <name evidence="3" type="ORF">BN2476_500021</name>
</gene>
<dbReference type="PANTHER" id="PTHR43428">
    <property type="entry name" value="ARSENATE REDUCTASE"/>
    <property type="match status" value="1"/>
</dbReference>
<keyword evidence="1" id="KW-0059">Arsenical resistance</keyword>
<evidence type="ECO:0000313" key="4">
    <source>
        <dbReference type="Proteomes" id="UP000195569"/>
    </source>
</evidence>
<dbReference type="AlphaFoldDB" id="A0A1N7SF94"/>
<feature type="domain" description="Phosphotyrosine protein phosphatase I" evidence="2">
    <location>
        <begin position="6"/>
        <end position="146"/>
    </location>
</feature>
<protein>
    <submittedName>
        <fullName evidence="3">Protein-tyrosine-phosphatase</fullName>
    </submittedName>
</protein>
<dbReference type="RefSeq" id="WP_087736913.1">
    <property type="nucleotide sequence ID" value="NZ_CYGY02000050.1"/>
</dbReference>
<dbReference type="Pfam" id="PF01451">
    <property type="entry name" value="LMWPc"/>
    <property type="match status" value="1"/>
</dbReference>
<sequence length="180" mass="19622">MNDLTYNVLFLCTGNSARSVMAEALLATLGKGRFCTYSAGSNPIGKINPFAIEQVRKTGYDLANLRSKSWDEFAISEPSAPLMDFVITVCDQAAGEVCPLWPGHPASAHWSFSDPAAVEGPDESRRAAFEQVYQQIRCKVEAFVELPLDELDDAAIRAELRRISDIDVTAMGTSGMLTRG</sequence>
<dbReference type="CDD" id="cd16345">
    <property type="entry name" value="LMWP_ArsC"/>
    <property type="match status" value="1"/>
</dbReference>
<organism evidence="3 4">
    <name type="scientific">Paraburkholderia piptadeniae</name>
    <dbReference type="NCBI Taxonomy" id="1701573"/>
    <lineage>
        <taxon>Bacteria</taxon>
        <taxon>Pseudomonadati</taxon>
        <taxon>Pseudomonadota</taxon>
        <taxon>Betaproteobacteria</taxon>
        <taxon>Burkholderiales</taxon>
        <taxon>Burkholderiaceae</taxon>
        <taxon>Paraburkholderia</taxon>
    </lineage>
</organism>
<evidence type="ECO:0000259" key="2">
    <source>
        <dbReference type="SMART" id="SM00226"/>
    </source>
</evidence>
<reference evidence="3" key="1">
    <citation type="submission" date="2016-12" db="EMBL/GenBank/DDBJ databases">
        <authorList>
            <person name="Moulin L."/>
        </authorList>
    </citation>
    <scope>NUCLEOTIDE SEQUENCE [LARGE SCALE GENOMIC DNA]</scope>
    <source>
        <strain evidence="3">STM 7183</strain>
    </source>
</reference>
<comment type="caution">
    <text evidence="3">The sequence shown here is derived from an EMBL/GenBank/DDBJ whole genome shotgun (WGS) entry which is preliminary data.</text>
</comment>
<evidence type="ECO:0000313" key="3">
    <source>
        <dbReference type="EMBL" id="SIT46063.1"/>
    </source>
</evidence>
<dbReference type="Proteomes" id="UP000195569">
    <property type="component" value="Unassembled WGS sequence"/>
</dbReference>
<name>A0A1N7SF94_9BURK</name>
<keyword evidence="4" id="KW-1185">Reference proteome</keyword>
<evidence type="ECO:0000256" key="1">
    <source>
        <dbReference type="ARBA" id="ARBA00022849"/>
    </source>
</evidence>